<protein>
    <submittedName>
        <fullName evidence="4">Recombinase XerD</fullName>
    </submittedName>
</protein>
<dbReference type="Proteomes" id="UP000483078">
    <property type="component" value="Unassembled WGS sequence"/>
</dbReference>
<dbReference type="SUPFAM" id="SSF56349">
    <property type="entry name" value="DNA breaking-rejoining enzymes"/>
    <property type="match status" value="1"/>
</dbReference>
<dbReference type="AlphaFoldDB" id="A0A7C9HDH1"/>
<proteinExistence type="predicted"/>
<reference evidence="4 5" key="1">
    <citation type="submission" date="2019-06" db="EMBL/GenBank/DDBJ databases">
        <title>Enrichment of Autotrophic Halophilic Microorganisms from Red Sea Brine Pool Using Microbial Electrosynthesis System.</title>
        <authorList>
            <person name="Alqahtani M.F."/>
            <person name="Bajracharya S."/>
            <person name="Katuri K.P."/>
            <person name="Ali M."/>
            <person name="Saikaly P.E."/>
        </authorList>
    </citation>
    <scope>NUCLEOTIDE SEQUENCE [LARGE SCALE GENOMIC DNA]</scope>
    <source>
        <strain evidence="4">MES6</strain>
    </source>
</reference>
<dbReference type="InterPro" id="IPR010998">
    <property type="entry name" value="Integrase_recombinase_N"/>
</dbReference>
<gene>
    <name evidence="4" type="ORF">FH759_14105</name>
</gene>
<dbReference type="InterPro" id="IPR002104">
    <property type="entry name" value="Integrase_catalytic"/>
</dbReference>
<dbReference type="GO" id="GO:0006310">
    <property type="term" value="P:DNA recombination"/>
    <property type="evidence" value="ECO:0007669"/>
    <property type="project" value="UniProtKB-KW"/>
</dbReference>
<evidence type="ECO:0000259" key="3">
    <source>
        <dbReference type="PROSITE" id="PS51898"/>
    </source>
</evidence>
<evidence type="ECO:0000313" key="5">
    <source>
        <dbReference type="Proteomes" id="UP000483078"/>
    </source>
</evidence>
<sequence>MSMNFRIWCDERGFQSEPPIEPKAVAAYVDFLGGKIRATTIELRLWAISEMHRAAFMPSPCRHRLVVLALKAAKRKYGAGVRQKPPLCKAEVLAAIDRLGSSRLEIRDKAVLWIATDSWCRASEIVALKVKDLIRQDDGASLLYIERSKTDQYGQGAYAFLSEAGTGAVLDWIDLAGLKSEDPILTKSQANARICSLDPLTITRIIKRCTGRRDVSAHSTRIGGVHDAFRIGCDLSSIMVAGRWSSPEMPARYGRRILATQSAAALVSKAVSEEIATSGE</sequence>
<feature type="domain" description="Tyr recombinase" evidence="3">
    <location>
        <begin position="82"/>
        <end position="268"/>
    </location>
</feature>
<organism evidence="4 5">
    <name type="scientific">Sediminimonas qiaohouensis</name>
    <dbReference type="NCBI Taxonomy" id="552061"/>
    <lineage>
        <taxon>Bacteria</taxon>
        <taxon>Pseudomonadati</taxon>
        <taxon>Pseudomonadota</taxon>
        <taxon>Alphaproteobacteria</taxon>
        <taxon>Rhodobacterales</taxon>
        <taxon>Roseobacteraceae</taxon>
        <taxon>Sediminimonas</taxon>
    </lineage>
</organism>
<dbReference type="Pfam" id="PF00589">
    <property type="entry name" value="Phage_integrase"/>
    <property type="match status" value="1"/>
</dbReference>
<dbReference type="PROSITE" id="PS51898">
    <property type="entry name" value="TYR_RECOMBINASE"/>
    <property type="match status" value="1"/>
</dbReference>
<dbReference type="GO" id="GO:0015074">
    <property type="term" value="P:DNA integration"/>
    <property type="evidence" value="ECO:0007669"/>
    <property type="project" value="InterPro"/>
</dbReference>
<evidence type="ECO:0000256" key="2">
    <source>
        <dbReference type="ARBA" id="ARBA00023172"/>
    </source>
</evidence>
<dbReference type="InterPro" id="IPR013762">
    <property type="entry name" value="Integrase-like_cat_sf"/>
</dbReference>
<keyword evidence="1" id="KW-0238">DNA-binding</keyword>
<dbReference type="GO" id="GO:0003677">
    <property type="term" value="F:DNA binding"/>
    <property type="evidence" value="ECO:0007669"/>
    <property type="project" value="UniProtKB-KW"/>
</dbReference>
<dbReference type="InterPro" id="IPR011010">
    <property type="entry name" value="DNA_brk_join_enz"/>
</dbReference>
<dbReference type="EMBL" id="VENJ01000023">
    <property type="protein sequence ID" value="MTJ05807.1"/>
    <property type="molecule type" value="Genomic_DNA"/>
</dbReference>
<dbReference type="Gene3D" id="1.10.443.10">
    <property type="entry name" value="Intergrase catalytic core"/>
    <property type="match status" value="1"/>
</dbReference>
<keyword evidence="2" id="KW-0233">DNA recombination</keyword>
<dbReference type="Gene3D" id="1.10.150.130">
    <property type="match status" value="1"/>
</dbReference>
<comment type="caution">
    <text evidence="4">The sequence shown here is derived from an EMBL/GenBank/DDBJ whole genome shotgun (WGS) entry which is preliminary data.</text>
</comment>
<dbReference type="SUPFAM" id="SSF47823">
    <property type="entry name" value="lambda integrase-like, N-terminal domain"/>
    <property type="match status" value="1"/>
</dbReference>
<accession>A0A7C9HDH1</accession>
<evidence type="ECO:0000313" key="4">
    <source>
        <dbReference type="EMBL" id="MTJ05807.1"/>
    </source>
</evidence>
<evidence type="ECO:0000256" key="1">
    <source>
        <dbReference type="ARBA" id="ARBA00023125"/>
    </source>
</evidence>
<name>A0A7C9HDH1_9RHOB</name>